<proteinExistence type="predicted"/>
<protein>
    <submittedName>
        <fullName evidence="1">Uncharacterized protein</fullName>
    </submittedName>
</protein>
<evidence type="ECO:0000313" key="1">
    <source>
        <dbReference type="EMBL" id="QHS77280.1"/>
    </source>
</evidence>
<name>A0A6C0ACP1_9ZZZZ</name>
<sequence length="136" mass="15890">MSANNLDILYKYKLNHYEIKYYSLKLDYINEVLKSITIQNGGSLDATTAIKLFKPILLFLKENPEIKSELELVLKNPETLKKVINASKKYYKLKDIIVKLQKDINLIKNKLQSCLKVRDQLKNAYIDLKLKIKNTN</sequence>
<accession>A0A6C0ACP1</accession>
<dbReference type="AlphaFoldDB" id="A0A6C0ACP1"/>
<dbReference type="EMBL" id="MN740544">
    <property type="protein sequence ID" value="QHS77280.1"/>
    <property type="molecule type" value="Genomic_DNA"/>
</dbReference>
<reference evidence="1" key="1">
    <citation type="journal article" date="2020" name="Nature">
        <title>Giant virus diversity and host interactions through global metagenomics.</title>
        <authorList>
            <person name="Schulz F."/>
            <person name="Roux S."/>
            <person name="Paez-Espino D."/>
            <person name="Jungbluth S."/>
            <person name="Walsh D.A."/>
            <person name="Denef V.J."/>
            <person name="McMahon K.D."/>
            <person name="Konstantinidis K.T."/>
            <person name="Eloe-Fadrosh E.A."/>
            <person name="Kyrpides N.C."/>
            <person name="Woyke T."/>
        </authorList>
    </citation>
    <scope>NUCLEOTIDE SEQUENCE</scope>
    <source>
        <strain evidence="1">GVMAG-S-1004661-13</strain>
    </source>
</reference>
<organism evidence="1">
    <name type="scientific">viral metagenome</name>
    <dbReference type="NCBI Taxonomy" id="1070528"/>
    <lineage>
        <taxon>unclassified sequences</taxon>
        <taxon>metagenomes</taxon>
        <taxon>organismal metagenomes</taxon>
    </lineage>
</organism>